<accession>A0A174YUG7</accession>
<evidence type="ECO:0000313" key="2">
    <source>
        <dbReference type="Proteomes" id="UP000095621"/>
    </source>
</evidence>
<dbReference type="EMBL" id="CZBU01000003">
    <property type="protein sequence ID" value="CUQ77177.1"/>
    <property type="molecule type" value="Genomic_DNA"/>
</dbReference>
<gene>
    <name evidence="1" type="ORF">ERS852490_01433</name>
</gene>
<organism evidence="1 2">
    <name type="scientific">Lachnospira eligens</name>
    <dbReference type="NCBI Taxonomy" id="39485"/>
    <lineage>
        <taxon>Bacteria</taxon>
        <taxon>Bacillati</taxon>
        <taxon>Bacillota</taxon>
        <taxon>Clostridia</taxon>
        <taxon>Lachnospirales</taxon>
        <taxon>Lachnospiraceae</taxon>
        <taxon>Lachnospira</taxon>
    </lineage>
</organism>
<dbReference type="AlphaFoldDB" id="A0A174YUG7"/>
<proteinExistence type="predicted"/>
<reference evidence="1 2" key="1">
    <citation type="submission" date="2015-09" db="EMBL/GenBank/DDBJ databases">
        <authorList>
            <consortium name="Pathogen Informatics"/>
        </authorList>
    </citation>
    <scope>NUCLEOTIDE SEQUENCE [LARGE SCALE GENOMIC DNA]</scope>
    <source>
        <strain evidence="1 2">2789STDY5834875</strain>
    </source>
</reference>
<name>A0A174YUG7_9FIRM</name>
<sequence>MISKQDREVRFDKYCELCKYKELDDIKDPCNACLDAPFNEYSHKPICFEEKE</sequence>
<evidence type="ECO:0000313" key="1">
    <source>
        <dbReference type="EMBL" id="CUQ77177.1"/>
    </source>
</evidence>
<dbReference type="Proteomes" id="UP000095621">
    <property type="component" value="Unassembled WGS sequence"/>
</dbReference>
<dbReference type="RefSeq" id="WP_156327299.1">
    <property type="nucleotide sequence ID" value="NZ_CZBU01000003.1"/>
</dbReference>
<protein>
    <submittedName>
        <fullName evidence="1">Uncharacterized protein</fullName>
    </submittedName>
</protein>